<keyword evidence="3" id="KW-1185">Reference proteome</keyword>
<accession>A0AA43QNX8</accession>
<dbReference type="Proteomes" id="UP001161017">
    <property type="component" value="Unassembled WGS sequence"/>
</dbReference>
<gene>
    <name evidence="2" type="ORF">OHK93_001127</name>
</gene>
<dbReference type="InterPro" id="IPR001926">
    <property type="entry name" value="TrpB-like_PALP"/>
</dbReference>
<dbReference type="Gene3D" id="3.40.50.1100">
    <property type="match status" value="2"/>
</dbReference>
<evidence type="ECO:0000313" key="2">
    <source>
        <dbReference type="EMBL" id="MDI1489928.1"/>
    </source>
</evidence>
<dbReference type="PANTHER" id="PTHR42937">
    <property type="match status" value="1"/>
</dbReference>
<proteinExistence type="predicted"/>
<dbReference type="AlphaFoldDB" id="A0AA43QNX8"/>
<feature type="domain" description="Tryptophan synthase beta chain-like PALP" evidence="1">
    <location>
        <begin position="67"/>
        <end position="398"/>
    </location>
</feature>
<sequence length="417" mass="43489">MAASSTYHNPTAHTYLSPNAYNPSPSILALHRSLPSYAPTPLISLPTTSPLSGICAPASSSLPTTHPPLPTHLFLKDESLRFRLPAFKILGASYACFRALGSYLSLDGDGEGISFATLQAAVSASRVGGSSSTHPRPPIRFHAATDGNFGRAVARMAALLGVNATIYVPKIMVEKTRGLIRGEGADMVVVDADYDGAVGAARRGAEEGGGGEEQAEGEKAVLIQDDSWEGYVEVPQWVVDGYSTMLVEIDSQVASATRGAHARPTHIIVPVGVGSLAHAVVAHYKSSSTTSGALSAPPPEIIAVEPDTAACLQSSLKVGKRLTVKTGDTEMCGMNCGTVSYLAWPHLRDGVDASVTVMDGEAREALKVLGEMGVRTGPCSSGTLAALLKMMRSREDVGRLGLGEDSVVVLLGTEGPR</sequence>
<name>A0AA43QNX8_9LECA</name>
<protein>
    <recommendedName>
        <fullName evidence="1">Tryptophan synthase beta chain-like PALP domain-containing protein</fullName>
    </recommendedName>
</protein>
<dbReference type="PANTHER" id="PTHR42937:SF1">
    <property type="entry name" value="DIAMINOPROPIONATE AMMONIA-LYASE"/>
    <property type="match status" value="1"/>
</dbReference>
<dbReference type="EMBL" id="JAPUFD010000010">
    <property type="protein sequence ID" value="MDI1489928.1"/>
    <property type="molecule type" value="Genomic_DNA"/>
</dbReference>
<evidence type="ECO:0000259" key="1">
    <source>
        <dbReference type="Pfam" id="PF00291"/>
    </source>
</evidence>
<organism evidence="2 3">
    <name type="scientific">Ramalina farinacea</name>
    <dbReference type="NCBI Taxonomy" id="258253"/>
    <lineage>
        <taxon>Eukaryota</taxon>
        <taxon>Fungi</taxon>
        <taxon>Dikarya</taxon>
        <taxon>Ascomycota</taxon>
        <taxon>Pezizomycotina</taxon>
        <taxon>Lecanoromycetes</taxon>
        <taxon>OSLEUM clade</taxon>
        <taxon>Lecanoromycetidae</taxon>
        <taxon>Lecanorales</taxon>
        <taxon>Lecanorineae</taxon>
        <taxon>Ramalinaceae</taxon>
        <taxon>Ramalina</taxon>
    </lineage>
</organism>
<dbReference type="Pfam" id="PF00291">
    <property type="entry name" value="PALP"/>
    <property type="match status" value="1"/>
</dbReference>
<dbReference type="InterPro" id="IPR036052">
    <property type="entry name" value="TrpB-like_PALP_sf"/>
</dbReference>
<comment type="caution">
    <text evidence="2">The sequence shown here is derived from an EMBL/GenBank/DDBJ whole genome shotgun (WGS) entry which is preliminary data.</text>
</comment>
<reference evidence="2" key="1">
    <citation type="journal article" date="2023" name="Genome Biol. Evol.">
        <title>First Whole Genome Sequence and Flow Cytometry Genome Size Data for the Lichen-Forming Fungus Ramalina farinacea (Ascomycota).</title>
        <authorList>
            <person name="Llewellyn T."/>
            <person name="Mian S."/>
            <person name="Hill R."/>
            <person name="Leitch I.J."/>
            <person name="Gaya E."/>
        </authorList>
    </citation>
    <scope>NUCLEOTIDE SEQUENCE</scope>
    <source>
        <strain evidence="2">LIQ254RAFAR</strain>
    </source>
</reference>
<dbReference type="SUPFAM" id="SSF53686">
    <property type="entry name" value="Tryptophan synthase beta subunit-like PLP-dependent enzymes"/>
    <property type="match status" value="1"/>
</dbReference>
<evidence type="ECO:0000313" key="3">
    <source>
        <dbReference type="Proteomes" id="UP001161017"/>
    </source>
</evidence>